<protein>
    <submittedName>
        <fullName evidence="1">Uncharacterized protein</fullName>
    </submittedName>
</protein>
<name>A0A1G8YRQ6_9FLAO</name>
<accession>A0A1G8YRQ6</accession>
<dbReference type="Proteomes" id="UP000199580">
    <property type="component" value="Unassembled WGS sequence"/>
</dbReference>
<dbReference type="EMBL" id="FNEZ01000003">
    <property type="protein sequence ID" value="SDK05498.1"/>
    <property type="molecule type" value="Genomic_DNA"/>
</dbReference>
<dbReference type="AlphaFoldDB" id="A0A1G8YRQ6"/>
<dbReference type="STRING" id="1128970.SAMN04487935_2451"/>
<sequence length="141" mass="16656">MKLRTLFFLFLMVFGLQQGYSQSYKFLTTGFSVLEKDAKGNWGKWSELQPSSMVISLDTNKNRIVIYSQEVQLYDIVEYQDKTENDDDLIYPFSCKDDNGVPFTISIITRKKQDNRKQFYINQKDVIVVYNIINYVDKNMK</sequence>
<dbReference type="OrthoDB" id="1272076at2"/>
<reference evidence="1 2" key="1">
    <citation type="submission" date="2016-10" db="EMBL/GenBank/DDBJ databases">
        <authorList>
            <person name="de Groot N.N."/>
        </authorList>
    </citation>
    <scope>NUCLEOTIDE SEQUENCE [LARGE SCALE GENOMIC DNA]</scope>
    <source>
        <strain evidence="1 2">CGMCC 1.10076</strain>
    </source>
</reference>
<evidence type="ECO:0000313" key="1">
    <source>
        <dbReference type="EMBL" id="SDK05498.1"/>
    </source>
</evidence>
<organism evidence="1 2">
    <name type="scientific">Flavobacterium noncentrifugens</name>
    <dbReference type="NCBI Taxonomy" id="1128970"/>
    <lineage>
        <taxon>Bacteria</taxon>
        <taxon>Pseudomonadati</taxon>
        <taxon>Bacteroidota</taxon>
        <taxon>Flavobacteriia</taxon>
        <taxon>Flavobacteriales</taxon>
        <taxon>Flavobacteriaceae</taxon>
        <taxon>Flavobacterium</taxon>
    </lineage>
</organism>
<gene>
    <name evidence="1" type="ORF">SAMN04487935_2451</name>
</gene>
<evidence type="ECO:0000313" key="2">
    <source>
        <dbReference type="Proteomes" id="UP000199580"/>
    </source>
</evidence>
<dbReference type="RefSeq" id="WP_091395820.1">
    <property type="nucleotide sequence ID" value="NZ_BKAI01000006.1"/>
</dbReference>
<proteinExistence type="predicted"/>
<keyword evidence="2" id="KW-1185">Reference proteome</keyword>